<dbReference type="EMBL" id="PDLM01000005">
    <property type="protein sequence ID" value="RDW77142.1"/>
    <property type="molecule type" value="Genomic_DNA"/>
</dbReference>
<accession>A0A3D8RSS0</accession>
<gene>
    <name evidence="3" type="ORF">BP6252_05195</name>
</gene>
<keyword evidence="2" id="KW-0812">Transmembrane</keyword>
<dbReference type="AlphaFoldDB" id="A0A3D8RSS0"/>
<reference evidence="3 4" key="1">
    <citation type="journal article" date="2018" name="IMA Fungus">
        <title>IMA Genome-F 9: Draft genome sequence of Annulohypoxylon stygium, Aspergillus mulundensis, Berkeleyomyces basicola (syn. Thielaviopsis basicola), Ceratocystis smalleyi, two Cercospora beticola strains, Coleophoma cylindrospora, Fusarium fracticaudum, Phialophora cf. hyalina, and Morchella septimelata.</title>
        <authorList>
            <person name="Wingfield B.D."/>
            <person name="Bills G.F."/>
            <person name="Dong Y."/>
            <person name="Huang W."/>
            <person name="Nel W.J."/>
            <person name="Swalarsk-Parry B.S."/>
            <person name="Vaghefi N."/>
            <person name="Wilken P.M."/>
            <person name="An Z."/>
            <person name="de Beer Z.W."/>
            <person name="De Vos L."/>
            <person name="Chen L."/>
            <person name="Duong T.A."/>
            <person name="Gao Y."/>
            <person name="Hammerbacher A."/>
            <person name="Kikkert J.R."/>
            <person name="Li Y."/>
            <person name="Li H."/>
            <person name="Li K."/>
            <person name="Li Q."/>
            <person name="Liu X."/>
            <person name="Ma X."/>
            <person name="Naidoo K."/>
            <person name="Pethybridge S.J."/>
            <person name="Sun J."/>
            <person name="Steenkamp E.T."/>
            <person name="van der Nest M.A."/>
            <person name="van Wyk S."/>
            <person name="Wingfield M.J."/>
            <person name="Xiong C."/>
            <person name="Yue Q."/>
            <person name="Zhang X."/>
        </authorList>
    </citation>
    <scope>NUCLEOTIDE SEQUENCE [LARGE SCALE GENOMIC DNA]</scope>
    <source>
        <strain evidence="3 4">BP6252</strain>
    </source>
</reference>
<dbReference type="PANTHER" id="PTHR13132:SF29">
    <property type="entry name" value="ALPHA-(1,6)-FUCOSYLTRANSFERASE"/>
    <property type="match status" value="1"/>
</dbReference>
<feature type="region of interest" description="Disordered" evidence="1">
    <location>
        <begin position="1"/>
        <end position="29"/>
    </location>
</feature>
<dbReference type="PANTHER" id="PTHR13132">
    <property type="entry name" value="ALPHA- 1,6 -FUCOSYLTRANSFERASE"/>
    <property type="match status" value="1"/>
</dbReference>
<evidence type="ECO:0000256" key="2">
    <source>
        <dbReference type="SAM" id="Phobius"/>
    </source>
</evidence>
<dbReference type="Proteomes" id="UP000256645">
    <property type="component" value="Unassembled WGS sequence"/>
</dbReference>
<feature type="transmembrane region" description="Helical" evidence="2">
    <location>
        <begin position="71"/>
        <end position="89"/>
    </location>
</feature>
<proteinExistence type="predicted"/>
<keyword evidence="2" id="KW-0472">Membrane</keyword>
<evidence type="ECO:0000313" key="3">
    <source>
        <dbReference type="EMBL" id="RDW77142.1"/>
    </source>
</evidence>
<comment type="caution">
    <text evidence="3">The sequence shown here is derived from an EMBL/GenBank/DDBJ whole genome shotgun (WGS) entry which is preliminary data.</text>
</comment>
<keyword evidence="2" id="KW-1133">Transmembrane helix</keyword>
<keyword evidence="4" id="KW-1185">Reference proteome</keyword>
<name>A0A3D8RSS0_9HELO</name>
<dbReference type="GO" id="GO:0046921">
    <property type="term" value="F:alpha-(1-&gt;6)-fucosyltransferase activity"/>
    <property type="evidence" value="ECO:0007669"/>
    <property type="project" value="TreeGrafter"/>
</dbReference>
<dbReference type="OrthoDB" id="2392789at2759"/>
<protein>
    <submittedName>
        <fullName evidence="3">Uncharacterized protein</fullName>
    </submittedName>
</protein>
<sequence>MPPHLDLSPQISLRRAGSYNPGDKAPLSSTSSRFSFNHLIVSPPPSPGLPALVPRHGKPTPTHSPRKCFRAALWLSGVLVILYFGFVAIRKDQAMPKVGWALNSGEEYEMVEEAQLPDFPTPVMVTDKRGRAKWTMSIPPNQPFPLQPKQYAELCSQSVEVADHVIDLHRHTQVDHAHYGYYHVDKNFMDVADAEAHGLLPGPKAKGKTSMVNGLDGHIIGVVENSLIEMDVCKTSLTFVLETSNAGMGKTLMMLWIAYGLAEKEGRAFFLDDSRWAYGSYTNFFHPPPLPNCRPPPRHEMIPCPHHARHLVVSAATVYHTFGGAFSEEFEDPKKMEVFRQKPIFDMARKGAEALFRLVGSDADYVKGRVEELRTKSMSDSEEIKDGIIVGIHVRHGDRHPYSFEYRDSYIPLDQYSNKANALLHEALNSSGANGEENGMAERSFFVVASDDPDVYESDEFSHAYRAQEQIKLASKSTLDTANKPKQNVGIRKFEDEAVGWEGGFFAPMFWSLGKPTVLPATAVEPSDTSLQPTSEALRLREFVGRAYLMDLAVLGATSDYLVCTISSMGCRLLAIMMGWEDAIEKKRHINIDGDFEWRGVSWRH</sequence>
<evidence type="ECO:0000256" key="1">
    <source>
        <dbReference type="SAM" id="MobiDB-lite"/>
    </source>
</evidence>
<organism evidence="3 4">
    <name type="scientific">Coleophoma cylindrospora</name>
    <dbReference type="NCBI Taxonomy" id="1849047"/>
    <lineage>
        <taxon>Eukaryota</taxon>
        <taxon>Fungi</taxon>
        <taxon>Dikarya</taxon>
        <taxon>Ascomycota</taxon>
        <taxon>Pezizomycotina</taxon>
        <taxon>Leotiomycetes</taxon>
        <taxon>Helotiales</taxon>
        <taxon>Dermateaceae</taxon>
        <taxon>Coleophoma</taxon>
    </lineage>
</organism>
<evidence type="ECO:0000313" key="4">
    <source>
        <dbReference type="Proteomes" id="UP000256645"/>
    </source>
</evidence>
<dbReference type="GO" id="GO:0006487">
    <property type="term" value="P:protein N-linked glycosylation"/>
    <property type="evidence" value="ECO:0007669"/>
    <property type="project" value="TreeGrafter"/>
</dbReference>